<keyword evidence="4 8" id="KW-0812">Transmembrane</keyword>
<feature type="region of interest" description="Disordered" evidence="7">
    <location>
        <begin position="24"/>
        <end position="43"/>
    </location>
</feature>
<dbReference type="HOGENOM" id="CLU_021993_6_0_1"/>
<evidence type="ECO:0000256" key="4">
    <source>
        <dbReference type="ARBA" id="ARBA00022692"/>
    </source>
</evidence>
<dbReference type="GO" id="GO:0022857">
    <property type="term" value="F:transmembrane transporter activity"/>
    <property type="evidence" value="ECO:0007669"/>
    <property type="project" value="InterPro"/>
</dbReference>
<dbReference type="Pfam" id="PF07690">
    <property type="entry name" value="MFS_1"/>
    <property type="match status" value="1"/>
</dbReference>
<feature type="transmembrane region" description="Helical" evidence="8">
    <location>
        <begin position="124"/>
        <end position="142"/>
    </location>
</feature>
<feature type="transmembrane region" description="Helical" evidence="8">
    <location>
        <begin position="94"/>
        <end position="117"/>
    </location>
</feature>
<dbReference type="GO" id="GO:0012505">
    <property type="term" value="C:endomembrane system"/>
    <property type="evidence" value="ECO:0007669"/>
    <property type="project" value="UniProtKB-SubCell"/>
</dbReference>
<feature type="region of interest" description="Disordered" evidence="7">
    <location>
        <begin position="278"/>
        <end position="297"/>
    </location>
</feature>
<reference evidence="10 11" key="1">
    <citation type="submission" date="2014-04" db="EMBL/GenBank/DDBJ databases">
        <authorList>
            <consortium name="DOE Joint Genome Institute"/>
            <person name="Kuo A."/>
            <person name="Zuccaro A."/>
            <person name="Kohler A."/>
            <person name="Nagy L.G."/>
            <person name="Floudas D."/>
            <person name="Copeland A."/>
            <person name="Barry K.W."/>
            <person name="Cichocki N."/>
            <person name="Veneault-Fourrey C."/>
            <person name="LaButti K."/>
            <person name="Lindquist E.A."/>
            <person name="Lipzen A."/>
            <person name="Lundell T."/>
            <person name="Morin E."/>
            <person name="Murat C."/>
            <person name="Sun H."/>
            <person name="Tunlid A."/>
            <person name="Henrissat B."/>
            <person name="Grigoriev I.V."/>
            <person name="Hibbett D.S."/>
            <person name="Martin F."/>
            <person name="Nordberg H.P."/>
            <person name="Cantor M.N."/>
            <person name="Hua S.X."/>
        </authorList>
    </citation>
    <scope>NUCLEOTIDE SEQUENCE [LARGE SCALE GENOMIC DNA]</scope>
    <source>
        <strain evidence="10 11">MAFF 305830</strain>
    </source>
</reference>
<dbReference type="Proteomes" id="UP000054097">
    <property type="component" value="Unassembled WGS sequence"/>
</dbReference>
<proteinExistence type="inferred from homology"/>
<dbReference type="PANTHER" id="PTHR23514:SF3">
    <property type="entry name" value="BYPASS OF STOP CODON PROTEIN 6"/>
    <property type="match status" value="1"/>
</dbReference>
<sequence>MSSTLVEAYPKHSEEFSIPAIPRAHGQNRSASKQSIDAPRSPGSIKELEKIPAQKRRYRVVVASIIWCFIVMGLNDGSLGPLLPVYQAYYNINFLTVSMIFISNCLGCLTAAVLNVLISRRVAFSKILVLATAFQIAGYAILSPAPAFPVMCIAFFINGMGMALLNAQCNSLLSMLHNPTAMGLAHASYGVGALIAPLISTQFANIYTESHAASGINTGKWALYYTILLFVALSDMASVAYLLRGKGYEEVLGEMGVPNHDQEELELTRATTPAQIKPAEDATAGMSGDEGGESETASRRARDAGSFAMVLKQVHVHILAAFVFIYVGLEVTIGGWIVTFMINERGGGASAGYVSSGFFAGLALGRVALLWVNKKLGERYAIFLYVAIGIALEMTVWFVPSLIGNAIAVSLVGMVLGPFYPIVMSQTGRIIPRKVLSGSIGWIAGFGQSGSAIFPFLTGALANKYGIIALQPLIVAMMAGMAALWFTVPSVAKRRE</sequence>
<feature type="domain" description="Major facilitator superfamily (MFS) profile" evidence="9">
    <location>
        <begin position="316"/>
        <end position="496"/>
    </location>
</feature>
<evidence type="ECO:0000256" key="7">
    <source>
        <dbReference type="SAM" id="MobiDB-lite"/>
    </source>
</evidence>
<dbReference type="InterPro" id="IPR036259">
    <property type="entry name" value="MFS_trans_sf"/>
</dbReference>
<dbReference type="InterPro" id="IPR011701">
    <property type="entry name" value="MFS"/>
</dbReference>
<reference evidence="11" key="2">
    <citation type="submission" date="2015-01" db="EMBL/GenBank/DDBJ databases">
        <title>Evolutionary Origins and Diversification of the Mycorrhizal Mutualists.</title>
        <authorList>
            <consortium name="DOE Joint Genome Institute"/>
            <consortium name="Mycorrhizal Genomics Consortium"/>
            <person name="Kohler A."/>
            <person name="Kuo A."/>
            <person name="Nagy L.G."/>
            <person name="Floudas D."/>
            <person name="Copeland A."/>
            <person name="Barry K.W."/>
            <person name="Cichocki N."/>
            <person name="Veneault-Fourrey C."/>
            <person name="LaButti K."/>
            <person name="Lindquist E.A."/>
            <person name="Lipzen A."/>
            <person name="Lundell T."/>
            <person name="Morin E."/>
            <person name="Murat C."/>
            <person name="Riley R."/>
            <person name="Ohm R."/>
            <person name="Sun H."/>
            <person name="Tunlid A."/>
            <person name="Henrissat B."/>
            <person name="Grigoriev I.V."/>
            <person name="Hibbett D.S."/>
            <person name="Martin F."/>
        </authorList>
    </citation>
    <scope>NUCLEOTIDE SEQUENCE [LARGE SCALE GENOMIC DNA]</scope>
    <source>
        <strain evidence="11">MAFF 305830</strain>
    </source>
</reference>
<feature type="transmembrane region" description="Helical" evidence="8">
    <location>
        <begin position="350"/>
        <end position="373"/>
    </location>
</feature>
<feature type="transmembrane region" description="Helical" evidence="8">
    <location>
        <begin position="222"/>
        <end position="243"/>
    </location>
</feature>
<feature type="transmembrane region" description="Helical" evidence="8">
    <location>
        <begin position="405"/>
        <end position="423"/>
    </location>
</feature>
<keyword evidence="3" id="KW-0813">Transport</keyword>
<evidence type="ECO:0000259" key="9">
    <source>
        <dbReference type="PROSITE" id="PS50850"/>
    </source>
</evidence>
<dbReference type="AlphaFoldDB" id="A0A0C3AUE0"/>
<feature type="transmembrane region" description="Helical" evidence="8">
    <location>
        <begin position="469"/>
        <end position="488"/>
    </location>
</feature>
<feature type="transmembrane region" description="Helical" evidence="8">
    <location>
        <begin position="148"/>
        <end position="167"/>
    </location>
</feature>
<feature type="transmembrane region" description="Helical" evidence="8">
    <location>
        <begin position="187"/>
        <end position="207"/>
    </location>
</feature>
<evidence type="ECO:0000256" key="3">
    <source>
        <dbReference type="ARBA" id="ARBA00022448"/>
    </source>
</evidence>
<dbReference type="GO" id="GO:0016020">
    <property type="term" value="C:membrane"/>
    <property type="evidence" value="ECO:0007669"/>
    <property type="project" value="TreeGrafter"/>
</dbReference>
<dbReference type="PANTHER" id="PTHR23514">
    <property type="entry name" value="BYPASS OF STOP CODON PROTEIN 6"/>
    <property type="match status" value="1"/>
</dbReference>
<comment type="subcellular location">
    <subcellularLocation>
        <location evidence="1">Endomembrane system</location>
        <topology evidence="1">Multi-pass membrane protein</topology>
    </subcellularLocation>
</comment>
<feature type="transmembrane region" description="Helical" evidence="8">
    <location>
        <begin position="435"/>
        <end position="457"/>
    </location>
</feature>
<comment type="similarity">
    <text evidence="2">Belongs to the major facilitator superfamily.</text>
</comment>
<dbReference type="PROSITE" id="PS50850">
    <property type="entry name" value="MFS"/>
    <property type="match status" value="1"/>
</dbReference>
<keyword evidence="11" id="KW-1185">Reference proteome</keyword>
<evidence type="ECO:0000256" key="2">
    <source>
        <dbReference type="ARBA" id="ARBA00008335"/>
    </source>
</evidence>
<dbReference type="FunFam" id="1.20.1250.20:FF:000286">
    <property type="entry name" value="MFS efflux transporter"/>
    <property type="match status" value="1"/>
</dbReference>
<gene>
    <name evidence="10" type="ORF">M408DRAFT_23880</name>
</gene>
<evidence type="ECO:0000313" key="10">
    <source>
        <dbReference type="EMBL" id="KIM28170.1"/>
    </source>
</evidence>
<evidence type="ECO:0000256" key="1">
    <source>
        <dbReference type="ARBA" id="ARBA00004127"/>
    </source>
</evidence>
<name>A0A0C3AUE0_SERVB</name>
<dbReference type="InterPro" id="IPR051788">
    <property type="entry name" value="MFS_Transporter"/>
</dbReference>
<protein>
    <recommendedName>
        <fullName evidence="9">Major facilitator superfamily (MFS) profile domain-containing protein</fullName>
    </recommendedName>
</protein>
<accession>A0A0C3AUE0</accession>
<organism evidence="10 11">
    <name type="scientific">Serendipita vermifera MAFF 305830</name>
    <dbReference type="NCBI Taxonomy" id="933852"/>
    <lineage>
        <taxon>Eukaryota</taxon>
        <taxon>Fungi</taxon>
        <taxon>Dikarya</taxon>
        <taxon>Basidiomycota</taxon>
        <taxon>Agaricomycotina</taxon>
        <taxon>Agaricomycetes</taxon>
        <taxon>Sebacinales</taxon>
        <taxon>Serendipitaceae</taxon>
        <taxon>Serendipita</taxon>
    </lineage>
</organism>
<dbReference type="Gene3D" id="1.20.1250.20">
    <property type="entry name" value="MFS general substrate transporter like domains"/>
    <property type="match status" value="1"/>
</dbReference>
<feature type="transmembrane region" description="Helical" evidence="8">
    <location>
        <begin position="316"/>
        <end position="338"/>
    </location>
</feature>
<keyword evidence="6 8" id="KW-0472">Membrane</keyword>
<evidence type="ECO:0000256" key="5">
    <source>
        <dbReference type="ARBA" id="ARBA00022989"/>
    </source>
</evidence>
<evidence type="ECO:0000313" key="11">
    <source>
        <dbReference type="Proteomes" id="UP000054097"/>
    </source>
</evidence>
<evidence type="ECO:0000256" key="6">
    <source>
        <dbReference type="ARBA" id="ARBA00023136"/>
    </source>
</evidence>
<keyword evidence="5 8" id="KW-1133">Transmembrane helix</keyword>
<feature type="transmembrane region" description="Helical" evidence="8">
    <location>
        <begin position="58"/>
        <end position="74"/>
    </location>
</feature>
<dbReference type="SUPFAM" id="SSF103473">
    <property type="entry name" value="MFS general substrate transporter"/>
    <property type="match status" value="1"/>
</dbReference>
<dbReference type="EMBL" id="KN824294">
    <property type="protein sequence ID" value="KIM28170.1"/>
    <property type="molecule type" value="Genomic_DNA"/>
</dbReference>
<feature type="transmembrane region" description="Helical" evidence="8">
    <location>
        <begin position="380"/>
        <end position="399"/>
    </location>
</feature>
<dbReference type="InterPro" id="IPR020846">
    <property type="entry name" value="MFS_dom"/>
</dbReference>
<evidence type="ECO:0000256" key="8">
    <source>
        <dbReference type="SAM" id="Phobius"/>
    </source>
</evidence>
<dbReference type="OrthoDB" id="413079at2759"/>